<name>A0A935K1A4_9RHOO</name>
<dbReference type="AlphaFoldDB" id="A0A935K1A4"/>
<dbReference type="Gene3D" id="2.60.120.380">
    <property type="match status" value="1"/>
</dbReference>
<accession>A0A935K1A4</accession>
<sequence>MADDYQQTPARVAGLQWGQSSGSIETAGDRDWFAVTLTGGQAYAFSLNSLGLNDPYVRSVQRQWG</sequence>
<organism evidence="1 2">
    <name type="scientific">Candidatus Dechloromonas phosphorivorans</name>
    <dbReference type="NCBI Taxonomy" id="2899244"/>
    <lineage>
        <taxon>Bacteria</taxon>
        <taxon>Pseudomonadati</taxon>
        <taxon>Pseudomonadota</taxon>
        <taxon>Betaproteobacteria</taxon>
        <taxon>Rhodocyclales</taxon>
        <taxon>Azonexaceae</taxon>
        <taxon>Dechloromonas</taxon>
    </lineage>
</organism>
<dbReference type="Proteomes" id="UP000739411">
    <property type="component" value="Unassembled WGS sequence"/>
</dbReference>
<dbReference type="EMBL" id="JADJMS010000042">
    <property type="protein sequence ID" value="MBK7416379.1"/>
    <property type="molecule type" value="Genomic_DNA"/>
</dbReference>
<proteinExistence type="predicted"/>
<gene>
    <name evidence="1" type="ORF">IPJ38_16040</name>
</gene>
<protein>
    <submittedName>
        <fullName evidence="1">Uncharacterized protein</fullName>
    </submittedName>
</protein>
<evidence type="ECO:0000313" key="2">
    <source>
        <dbReference type="Proteomes" id="UP000739411"/>
    </source>
</evidence>
<evidence type="ECO:0000313" key="1">
    <source>
        <dbReference type="EMBL" id="MBK7416379.1"/>
    </source>
</evidence>
<reference evidence="1 2" key="1">
    <citation type="submission" date="2020-10" db="EMBL/GenBank/DDBJ databases">
        <title>Connecting structure to function with the recovery of over 1000 high-quality activated sludge metagenome-assembled genomes encoding full-length rRNA genes using long-read sequencing.</title>
        <authorList>
            <person name="Singleton C.M."/>
            <person name="Petriglieri F."/>
            <person name="Kristensen J.M."/>
            <person name="Kirkegaard R.H."/>
            <person name="Michaelsen T.Y."/>
            <person name="Andersen M.H."/>
            <person name="Karst S.M."/>
            <person name="Dueholm M.S."/>
            <person name="Nielsen P.H."/>
            <person name="Albertsen M."/>
        </authorList>
    </citation>
    <scope>NUCLEOTIDE SEQUENCE [LARGE SCALE GENOMIC DNA]</scope>
    <source>
        <strain evidence="1">EsbW_18-Q3-R4-48_BATAC.463</strain>
    </source>
</reference>
<comment type="caution">
    <text evidence="1">The sequence shown here is derived from an EMBL/GenBank/DDBJ whole genome shotgun (WGS) entry which is preliminary data.</text>
</comment>